<sequence length="326" mass="36913">MQNISEPIESAAFIPYGCQVSIIELLNLNIVAAKSEPTLWASEYKIAADIFPDILPLIKQKISSHSRIRMENYPNDNKVVLSIRGYESFGFDIPEALHKFLFRRDDPNGFKETTIVKRASPINIISDTVIPDSAIYMNASLLPCMVVDVVNDNNTSAFHPKFCSYIAGKGQIRFSIVLSTKNIDPYKSLKETRSIGKVYISAYELTETGVQTVLLKTEIWPCVPKEELILDGIWEVHTHIPLKILHDKVCQALGNTNGTVARTARKAVEFVRKSLHLSSKEEEEDTEEQPEWPLKDRCTEVNLGRRVTTWRKPSTNPPNLVIEHQH</sequence>
<proteinExistence type="predicted"/>
<dbReference type="Proteomes" id="UP000246991">
    <property type="component" value="Unassembled WGS sequence"/>
</dbReference>
<evidence type="ECO:0000313" key="1">
    <source>
        <dbReference type="EMBL" id="PWW74424.1"/>
    </source>
</evidence>
<dbReference type="OrthoDB" id="5410526at2759"/>
<name>A0A317SJ10_9PEZI</name>
<accession>A0A317SJ10</accession>
<dbReference type="EMBL" id="PYWC01000062">
    <property type="protein sequence ID" value="PWW74424.1"/>
    <property type="molecule type" value="Genomic_DNA"/>
</dbReference>
<gene>
    <name evidence="1" type="ORF">C7212DRAFT_327215</name>
</gene>
<keyword evidence="2" id="KW-1185">Reference proteome</keyword>
<evidence type="ECO:0000313" key="2">
    <source>
        <dbReference type="Proteomes" id="UP000246991"/>
    </source>
</evidence>
<dbReference type="AlphaFoldDB" id="A0A317SJ10"/>
<comment type="caution">
    <text evidence="1">The sequence shown here is derived from an EMBL/GenBank/DDBJ whole genome shotgun (WGS) entry which is preliminary data.</text>
</comment>
<reference evidence="1 2" key="1">
    <citation type="submission" date="2018-03" db="EMBL/GenBank/DDBJ databases">
        <title>Genomes of Pezizomycetes fungi and the evolution of truffles.</title>
        <authorList>
            <person name="Murat C."/>
            <person name="Payen T."/>
            <person name="Noel B."/>
            <person name="Kuo A."/>
            <person name="Martin F.M."/>
        </authorList>
    </citation>
    <scope>NUCLEOTIDE SEQUENCE [LARGE SCALE GENOMIC DNA]</scope>
    <source>
        <strain evidence="1">091103-1</strain>
    </source>
</reference>
<organism evidence="1 2">
    <name type="scientific">Tuber magnatum</name>
    <name type="common">white Piedmont truffle</name>
    <dbReference type="NCBI Taxonomy" id="42249"/>
    <lineage>
        <taxon>Eukaryota</taxon>
        <taxon>Fungi</taxon>
        <taxon>Dikarya</taxon>
        <taxon>Ascomycota</taxon>
        <taxon>Pezizomycotina</taxon>
        <taxon>Pezizomycetes</taxon>
        <taxon>Pezizales</taxon>
        <taxon>Tuberaceae</taxon>
        <taxon>Tuber</taxon>
    </lineage>
</organism>
<protein>
    <submittedName>
        <fullName evidence="1">Uncharacterized protein</fullName>
    </submittedName>
</protein>